<dbReference type="InterPro" id="IPR036388">
    <property type="entry name" value="WH-like_DNA-bd_sf"/>
</dbReference>
<evidence type="ECO:0008006" key="3">
    <source>
        <dbReference type="Google" id="ProtNLM"/>
    </source>
</evidence>
<comment type="caution">
    <text evidence="1">The sequence shown here is derived from an EMBL/GenBank/DDBJ whole genome shotgun (WGS) entry which is preliminary data.</text>
</comment>
<reference evidence="1 2" key="1">
    <citation type="submission" date="2021-06" db="EMBL/GenBank/DDBJ databases">
        <authorList>
            <person name="Palmer J.M."/>
        </authorList>
    </citation>
    <scope>NUCLEOTIDE SEQUENCE [LARGE SCALE GENOMIC DNA]</scope>
    <source>
        <strain evidence="1 2">AS_MEX2019</strain>
        <tissue evidence="1">Muscle</tissue>
    </source>
</reference>
<evidence type="ECO:0000313" key="2">
    <source>
        <dbReference type="Proteomes" id="UP001469553"/>
    </source>
</evidence>
<dbReference type="EMBL" id="JAHRIP010000029">
    <property type="protein sequence ID" value="MEQ2278636.1"/>
    <property type="molecule type" value="Genomic_DNA"/>
</dbReference>
<proteinExistence type="predicted"/>
<sequence>MPRLKDISNDLREVTVAADQSGKGHKVIYKLSEVHRSTEGKFFLRGTHLRQLPIFPGMDVPADSAKGQVKGVNVMTVRKTVNRYGYLESSRRKPLLLKNKMAARCLTMSEPPEA</sequence>
<gene>
    <name evidence="1" type="ORF">AMECASPLE_000954</name>
</gene>
<name>A0ABV0X9T4_9TELE</name>
<dbReference type="Gene3D" id="1.10.10.10">
    <property type="entry name" value="Winged helix-like DNA-binding domain superfamily/Winged helix DNA-binding domain"/>
    <property type="match status" value="1"/>
</dbReference>
<evidence type="ECO:0000313" key="1">
    <source>
        <dbReference type="EMBL" id="MEQ2278636.1"/>
    </source>
</evidence>
<accession>A0ABV0X9T4</accession>
<protein>
    <recommendedName>
        <fullName evidence="3">Transposase</fullName>
    </recommendedName>
</protein>
<keyword evidence="2" id="KW-1185">Reference proteome</keyword>
<organism evidence="1 2">
    <name type="scientific">Ameca splendens</name>
    <dbReference type="NCBI Taxonomy" id="208324"/>
    <lineage>
        <taxon>Eukaryota</taxon>
        <taxon>Metazoa</taxon>
        <taxon>Chordata</taxon>
        <taxon>Craniata</taxon>
        <taxon>Vertebrata</taxon>
        <taxon>Euteleostomi</taxon>
        <taxon>Actinopterygii</taxon>
        <taxon>Neopterygii</taxon>
        <taxon>Teleostei</taxon>
        <taxon>Neoteleostei</taxon>
        <taxon>Acanthomorphata</taxon>
        <taxon>Ovalentaria</taxon>
        <taxon>Atherinomorphae</taxon>
        <taxon>Cyprinodontiformes</taxon>
        <taxon>Goodeidae</taxon>
        <taxon>Ameca</taxon>
    </lineage>
</organism>
<dbReference type="Proteomes" id="UP001469553">
    <property type="component" value="Unassembled WGS sequence"/>
</dbReference>